<reference evidence="2" key="3">
    <citation type="submission" date="2021-01" db="EMBL/GenBank/DDBJ databases">
        <authorList>
            <consortium name="Genoscope - CEA"/>
            <person name="William W."/>
        </authorList>
    </citation>
    <scope>NUCLEOTIDE SEQUENCE</scope>
</reference>
<protein>
    <submittedName>
        <fullName evidence="2">(rape) hypothetical protein</fullName>
    </submittedName>
    <submittedName>
        <fullName evidence="3">BnaC02g43260D protein</fullName>
    </submittedName>
</protein>
<gene>
    <name evidence="3" type="primary">BnaC02g43260D</name>
    <name evidence="2" type="ORF">DARMORV10_C02P63530.1</name>
    <name evidence="3" type="ORF">GSBRNA2T00086259001</name>
</gene>
<feature type="compositionally biased region" description="Basic and acidic residues" evidence="1">
    <location>
        <begin position="17"/>
        <end position="44"/>
    </location>
</feature>
<dbReference type="Gramene" id="CDY46818">
    <property type="protein sequence ID" value="CDY46818"/>
    <property type="gene ID" value="GSBRNA2T00086259001"/>
</dbReference>
<dbReference type="Proteomes" id="UP000028999">
    <property type="component" value="Unassembled WGS sequence"/>
</dbReference>
<reference evidence="3" key="2">
    <citation type="submission" date="2014-06" db="EMBL/GenBank/DDBJ databases">
        <authorList>
            <person name="Genoscope - CEA"/>
        </authorList>
    </citation>
    <scope>NUCLEOTIDE SEQUENCE</scope>
</reference>
<evidence type="ECO:0000313" key="2">
    <source>
        <dbReference type="EMBL" id="CAF1921873.1"/>
    </source>
</evidence>
<dbReference type="Proteomes" id="UP001295469">
    <property type="component" value="Chromosome C02"/>
</dbReference>
<sequence length="90" mass="10327">MQQINHKKEQNNGLTNHENEAERRCENPMKRANENSTDEAERLFKRPALMTTGNSICTSEAERLFKKPMEAAKPNSTSEAKRLFGFSRSL</sequence>
<reference evidence="3 4" key="1">
    <citation type="journal article" date="2014" name="Science">
        <title>Plant genetics. Early allopolyploid evolution in the post-Neolithic Brassica napus oilseed genome.</title>
        <authorList>
            <person name="Chalhoub B."/>
            <person name="Denoeud F."/>
            <person name="Liu S."/>
            <person name="Parkin I.A."/>
            <person name="Tang H."/>
            <person name="Wang X."/>
            <person name="Chiquet J."/>
            <person name="Belcram H."/>
            <person name="Tong C."/>
            <person name="Samans B."/>
            <person name="Correa M."/>
            <person name="Da Silva C."/>
            <person name="Just J."/>
            <person name="Falentin C."/>
            <person name="Koh C.S."/>
            <person name="Le Clainche I."/>
            <person name="Bernard M."/>
            <person name="Bento P."/>
            <person name="Noel B."/>
            <person name="Labadie K."/>
            <person name="Alberti A."/>
            <person name="Charles M."/>
            <person name="Arnaud D."/>
            <person name="Guo H."/>
            <person name="Daviaud C."/>
            <person name="Alamery S."/>
            <person name="Jabbari K."/>
            <person name="Zhao M."/>
            <person name="Edger P.P."/>
            <person name="Chelaifa H."/>
            <person name="Tack D."/>
            <person name="Lassalle G."/>
            <person name="Mestiri I."/>
            <person name="Schnel N."/>
            <person name="Le Paslier M.C."/>
            <person name="Fan G."/>
            <person name="Renault V."/>
            <person name="Bayer P.E."/>
            <person name="Golicz A.A."/>
            <person name="Manoli S."/>
            <person name="Lee T.H."/>
            <person name="Thi V.H."/>
            <person name="Chalabi S."/>
            <person name="Hu Q."/>
            <person name="Fan C."/>
            <person name="Tollenaere R."/>
            <person name="Lu Y."/>
            <person name="Battail C."/>
            <person name="Shen J."/>
            <person name="Sidebottom C.H."/>
            <person name="Wang X."/>
            <person name="Canaguier A."/>
            <person name="Chauveau A."/>
            <person name="Berard A."/>
            <person name="Deniot G."/>
            <person name="Guan M."/>
            <person name="Liu Z."/>
            <person name="Sun F."/>
            <person name="Lim Y.P."/>
            <person name="Lyons E."/>
            <person name="Town C.D."/>
            <person name="Bancroft I."/>
            <person name="Wang X."/>
            <person name="Meng J."/>
            <person name="Ma J."/>
            <person name="Pires J.C."/>
            <person name="King G.J."/>
            <person name="Brunel D."/>
            <person name="Delourme R."/>
            <person name="Renard M."/>
            <person name="Aury J.M."/>
            <person name="Adams K.L."/>
            <person name="Batley J."/>
            <person name="Snowdon R.J."/>
            <person name="Tost J."/>
            <person name="Edwards D."/>
            <person name="Zhou Y."/>
            <person name="Hua W."/>
            <person name="Sharpe A.G."/>
            <person name="Paterson A.H."/>
            <person name="Guan C."/>
            <person name="Wincker P."/>
        </authorList>
    </citation>
    <scope>NUCLEOTIDE SEQUENCE [LARGE SCALE GENOMIC DNA]</scope>
    <source>
        <strain evidence="4">cv. Darmor-bzh</strain>
    </source>
</reference>
<feature type="compositionally biased region" description="Basic and acidic residues" evidence="1">
    <location>
        <begin position="1"/>
        <end position="10"/>
    </location>
</feature>
<accession>A0A078IC46</accession>
<dbReference type="PaxDb" id="3708-A0A078IC46"/>
<dbReference type="EMBL" id="LK032686">
    <property type="protein sequence ID" value="CDY46818.1"/>
    <property type="molecule type" value="Genomic_DNA"/>
</dbReference>
<keyword evidence="4" id="KW-1185">Reference proteome</keyword>
<proteinExistence type="predicted"/>
<dbReference type="SMR" id="A0A078IC46"/>
<dbReference type="AlphaFoldDB" id="A0A078IC46"/>
<organism evidence="3 4">
    <name type="scientific">Brassica napus</name>
    <name type="common">Rape</name>
    <dbReference type="NCBI Taxonomy" id="3708"/>
    <lineage>
        <taxon>Eukaryota</taxon>
        <taxon>Viridiplantae</taxon>
        <taxon>Streptophyta</taxon>
        <taxon>Embryophyta</taxon>
        <taxon>Tracheophyta</taxon>
        <taxon>Spermatophyta</taxon>
        <taxon>Magnoliopsida</taxon>
        <taxon>eudicotyledons</taxon>
        <taxon>Gunneridae</taxon>
        <taxon>Pentapetalae</taxon>
        <taxon>rosids</taxon>
        <taxon>malvids</taxon>
        <taxon>Brassicales</taxon>
        <taxon>Brassicaceae</taxon>
        <taxon>Brassiceae</taxon>
        <taxon>Brassica</taxon>
    </lineage>
</organism>
<evidence type="ECO:0000313" key="4">
    <source>
        <dbReference type="Proteomes" id="UP000028999"/>
    </source>
</evidence>
<feature type="region of interest" description="Disordered" evidence="1">
    <location>
        <begin position="70"/>
        <end position="90"/>
    </location>
</feature>
<feature type="region of interest" description="Disordered" evidence="1">
    <location>
        <begin position="1"/>
        <end position="47"/>
    </location>
</feature>
<dbReference type="EMBL" id="HG994366">
    <property type="protein sequence ID" value="CAF1921873.1"/>
    <property type="molecule type" value="Genomic_DNA"/>
</dbReference>
<evidence type="ECO:0000313" key="3">
    <source>
        <dbReference type="EMBL" id="CDY46818.1"/>
    </source>
</evidence>
<evidence type="ECO:0000256" key="1">
    <source>
        <dbReference type="SAM" id="MobiDB-lite"/>
    </source>
</evidence>
<name>A0A078IC46_BRANA</name>